<protein>
    <submittedName>
        <fullName evidence="1">Uncharacterized protein</fullName>
    </submittedName>
</protein>
<keyword evidence="2" id="KW-1185">Reference proteome</keyword>
<evidence type="ECO:0000313" key="2">
    <source>
        <dbReference type="Proteomes" id="UP000243579"/>
    </source>
</evidence>
<evidence type="ECO:0000313" key="1">
    <source>
        <dbReference type="EMBL" id="OQR86969.1"/>
    </source>
</evidence>
<name>A0A1V9YMM0_ACHHY</name>
<comment type="caution">
    <text evidence="1">The sequence shown here is derived from an EMBL/GenBank/DDBJ whole genome shotgun (WGS) entry which is preliminary data.</text>
</comment>
<gene>
    <name evidence="1" type="ORF">ACHHYP_09688</name>
</gene>
<reference evidence="1 2" key="1">
    <citation type="journal article" date="2014" name="Genome Biol. Evol.">
        <title>The secreted proteins of Achlya hypogyna and Thraustotheca clavata identify the ancestral oomycete secretome and reveal gene acquisitions by horizontal gene transfer.</title>
        <authorList>
            <person name="Misner I."/>
            <person name="Blouin N."/>
            <person name="Leonard G."/>
            <person name="Richards T.A."/>
            <person name="Lane C.E."/>
        </authorList>
    </citation>
    <scope>NUCLEOTIDE SEQUENCE [LARGE SCALE GENOMIC DNA]</scope>
    <source>
        <strain evidence="1 2">ATCC 48635</strain>
    </source>
</reference>
<dbReference type="AlphaFoldDB" id="A0A1V9YMM0"/>
<dbReference type="SUPFAM" id="SSF63829">
    <property type="entry name" value="Calcium-dependent phosphotriesterase"/>
    <property type="match status" value="1"/>
</dbReference>
<dbReference type="Proteomes" id="UP000243579">
    <property type="component" value="Unassembled WGS sequence"/>
</dbReference>
<accession>A0A1V9YMM0</accession>
<sequence>MASGYMSMEAPGTLRAHVQSACALMSQWPEAIRLPVVKKSRVKWVRVETMGATSKAFLSLGQMGMVVLDVSIPETPCVIAELFEGHGGMALKHFSMEKRIVYTACGKSGLRIFTNIDTNIDEIGALVHARYGAKCVAVQGDIALVTFGRAGVRALDVANPTSPVELGGFKVDDHEARFVLLSDGWGFVSFGHAGIRILDVTNAAEPVEIAAVTHEAFDARHMALAGSLLFVAFSYGGLVVLDVSNPFAPARRGACTFSSYAVEHVCVRDGLAYVAVGPGGLRIMAIDATKSPLELRVVGSYVAADTDVTSLFVTTDRVAYLCTRNAGLVILDVRQPDAVTRLGSYSPPQLARHMLCTHPCPVQ</sequence>
<proteinExistence type="predicted"/>
<dbReference type="EMBL" id="JNBR01001472">
    <property type="protein sequence ID" value="OQR86969.1"/>
    <property type="molecule type" value="Genomic_DNA"/>
</dbReference>
<organism evidence="1 2">
    <name type="scientific">Achlya hypogyna</name>
    <name type="common">Oomycete</name>
    <name type="synonym">Protoachlya hypogyna</name>
    <dbReference type="NCBI Taxonomy" id="1202772"/>
    <lineage>
        <taxon>Eukaryota</taxon>
        <taxon>Sar</taxon>
        <taxon>Stramenopiles</taxon>
        <taxon>Oomycota</taxon>
        <taxon>Saprolegniomycetes</taxon>
        <taxon>Saprolegniales</taxon>
        <taxon>Achlyaceae</taxon>
        <taxon>Achlya</taxon>
    </lineage>
</organism>
<dbReference type="Pfam" id="PF08309">
    <property type="entry name" value="LVIVD"/>
    <property type="match status" value="3"/>
</dbReference>
<dbReference type="OrthoDB" id="58528at2759"/>
<dbReference type="InterPro" id="IPR013211">
    <property type="entry name" value="LVIVD"/>
</dbReference>